<reference evidence="1 2" key="1">
    <citation type="submission" date="2020-07" db="EMBL/GenBank/DDBJ databases">
        <title>Taxonomic proposal: Crassvirales, a new order of highly abundant and diverse bacterial viruses.</title>
        <authorList>
            <person name="Shkoporov A.N."/>
            <person name="Stockdale S.R."/>
            <person name="Guerin E."/>
            <person name="Ross R.P."/>
            <person name="Hill C."/>
        </authorList>
    </citation>
    <scope>NUCLEOTIDE SEQUENCE [LARGE SCALE GENOMIC DNA]</scope>
</reference>
<dbReference type="KEGG" id="vg:65130002"/>
<sequence>MIGKVNNVIGLSQSPLGDEFFKCWFIFLRPLHHLTDREIDVIASFTKHRYELSKVITDSSLLDTVLMSEETKRKVREDCNITLAHFQVIMGKLRKNKVIIDNKINPKLIPNISEDSKSLQLLVIFPIK</sequence>
<protein>
    <submittedName>
        <fullName evidence="1">VpsT-like putative transcriptional regulator</fullName>
    </submittedName>
</protein>
<accession>A0A7M1RYG2</accession>
<name>A0A7M1RYG2_9CAUD</name>
<evidence type="ECO:0000313" key="2">
    <source>
        <dbReference type="Proteomes" id="UP000593686"/>
    </source>
</evidence>
<evidence type="ECO:0000313" key="1">
    <source>
        <dbReference type="EMBL" id="QOR59326.1"/>
    </source>
</evidence>
<dbReference type="Proteomes" id="UP000593686">
    <property type="component" value="Genome"/>
</dbReference>
<organism evidence="1 2">
    <name type="scientific">uncultured phage cr116_1</name>
    <dbReference type="NCBI Taxonomy" id="2772073"/>
    <lineage>
        <taxon>Viruses</taxon>
        <taxon>Duplodnaviria</taxon>
        <taxon>Heunggongvirae</taxon>
        <taxon>Uroviricota</taxon>
        <taxon>Caudoviricetes</taxon>
        <taxon>Crassvirales</taxon>
        <taxon>Steigviridae</taxon>
        <taxon>Asinivirinae</taxon>
        <taxon>Pamirivirus</taxon>
        <taxon>Pamirivirus faecium</taxon>
    </lineage>
</organism>
<dbReference type="GeneID" id="65130002"/>
<keyword evidence="2" id="KW-1185">Reference proteome</keyword>
<dbReference type="EMBL" id="MT774389">
    <property type="protein sequence ID" value="QOR59326.1"/>
    <property type="molecule type" value="Genomic_DNA"/>
</dbReference>
<dbReference type="RefSeq" id="YP_010111484.1">
    <property type="nucleotide sequence ID" value="NC_055882.1"/>
</dbReference>
<proteinExistence type="predicted"/>